<gene>
    <name evidence="2" type="ORF">GCM10007304_22070</name>
</gene>
<organism evidence="2 3">
    <name type="scientific">Rhodococcoides trifolii</name>
    <dbReference type="NCBI Taxonomy" id="908250"/>
    <lineage>
        <taxon>Bacteria</taxon>
        <taxon>Bacillati</taxon>
        <taxon>Actinomycetota</taxon>
        <taxon>Actinomycetes</taxon>
        <taxon>Mycobacteriales</taxon>
        <taxon>Nocardiaceae</taxon>
        <taxon>Rhodococcoides</taxon>
    </lineage>
</organism>
<comment type="caution">
    <text evidence="2">The sequence shown here is derived from an EMBL/GenBank/DDBJ whole genome shotgun (WGS) entry which is preliminary data.</text>
</comment>
<name>A0A917D1T2_9NOCA</name>
<dbReference type="Proteomes" id="UP000654257">
    <property type="component" value="Unassembled WGS sequence"/>
</dbReference>
<keyword evidence="3" id="KW-1185">Reference proteome</keyword>
<accession>A0A917D1T2</accession>
<feature type="domain" description="YlxR" evidence="1">
    <location>
        <begin position="1"/>
        <end position="68"/>
    </location>
</feature>
<dbReference type="InterPro" id="IPR007393">
    <property type="entry name" value="YlxR_dom"/>
</dbReference>
<dbReference type="PANTHER" id="PTHR34215">
    <property type="entry name" value="BLL0784 PROTEIN"/>
    <property type="match status" value="1"/>
</dbReference>
<proteinExistence type="predicted"/>
<dbReference type="AlphaFoldDB" id="A0A917D1T2"/>
<dbReference type="RefSeq" id="WP_229746010.1">
    <property type="nucleotide sequence ID" value="NZ_BMCU01000002.1"/>
</dbReference>
<reference evidence="2" key="2">
    <citation type="submission" date="2020-09" db="EMBL/GenBank/DDBJ databases">
        <authorList>
            <person name="Sun Q."/>
            <person name="Sedlacek I."/>
        </authorList>
    </citation>
    <scope>NUCLEOTIDE SEQUENCE</scope>
    <source>
        <strain evidence="2">CCM 7905</strain>
    </source>
</reference>
<dbReference type="Gene3D" id="3.30.1230.10">
    <property type="entry name" value="YlxR-like"/>
    <property type="match status" value="1"/>
</dbReference>
<evidence type="ECO:0000313" key="2">
    <source>
        <dbReference type="EMBL" id="GGG07628.1"/>
    </source>
</evidence>
<evidence type="ECO:0000313" key="3">
    <source>
        <dbReference type="Proteomes" id="UP000654257"/>
    </source>
</evidence>
<dbReference type="InterPro" id="IPR037465">
    <property type="entry name" value="YlxR"/>
</dbReference>
<evidence type="ECO:0000259" key="1">
    <source>
        <dbReference type="Pfam" id="PF04296"/>
    </source>
</evidence>
<dbReference type="EMBL" id="BMCU01000002">
    <property type="protein sequence ID" value="GGG07628.1"/>
    <property type="molecule type" value="Genomic_DNA"/>
</dbReference>
<dbReference type="SUPFAM" id="SSF64376">
    <property type="entry name" value="YlxR-like"/>
    <property type="match status" value="1"/>
</dbReference>
<reference evidence="2" key="1">
    <citation type="journal article" date="2014" name="Int. J. Syst. Evol. Microbiol.">
        <title>Complete genome sequence of Corynebacterium casei LMG S-19264T (=DSM 44701T), isolated from a smear-ripened cheese.</title>
        <authorList>
            <consortium name="US DOE Joint Genome Institute (JGI-PGF)"/>
            <person name="Walter F."/>
            <person name="Albersmeier A."/>
            <person name="Kalinowski J."/>
            <person name="Ruckert C."/>
        </authorList>
    </citation>
    <scope>NUCLEOTIDE SEQUENCE</scope>
    <source>
        <strain evidence="2">CCM 7905</strain>
    </source>
</reference>
<dbReference type="InterPro" id="IPR035931">
    <property type="entry name" value="YlxR-like_sf"/>
</dbReference>
<sequence length="99" mass="11368">MCVGCRERELISELVRVVARDDADSVVVAVIDFRRRLPGRGAWLHLRPDCLHQAERRRAFGRALRVSGRIDTSELTETFQSASRIDTESVHEENRYTNS</sequence>
<dbReference type="Pfam" id="PF04296">
    <property type="entry name" value="YlxR"/>
    <property type="match status" value="1"/>
</dbReference>
<protein>
    <recommendedName>
        <fullName evidence="1">YlxR domain-containing protein</fullName>
    </recommendedName>
</protein>
<dbReference type="PANTHER" id="PTHR34215:SF1">
    <property type="entry name" value="YLXR DOMAIN-CONTAINING PROTEIN"/>
    <property type="match status" value="1"/>
</dbReference>